<keyword evidence="5" id="KW-0472">Membrane</keyword>
<organism evidence="11 12">
    <name type="scientific">Salinithrix halophila</name>
    <dbReference type="NCBI Taxonomy" id="1485204"/>
    <lineage>
        <taxon>Bacteria</taxon>
        <taxon>Bacillati</taxon>
        <taxon>Bacillota</taxon>
        <taxon>Bacilli</taxon>
        <taxon>Bacillales</taxon>
        <taxon>Thermoactinomycetaceae</taxon>
        <taxon>Salinithrix</taxon>
    </lineage>
</organism>
<evidence type="ECO:0000256" key="8">
    <source>
        <dbReference type="SAM" id="SignalP"/>
    </source>
</evidence>
<dbReference type="Gene3D" id="3.30.300.210">
    <property type="entry name" value="Nutrient germinant receptor protein C, domain 3"/>
    <property type="match status" value="1"/>
</dbReference>
<keyword evidence="12" id="KW-1185">Reference proteome</keyword>
<gene>
    <name evidence="11" type="ORF">ACFOUO_16240</name>
</gene>
<evidence type="ECO:0000259" key="9">
    <source>
        <dbReference type="Pfam" id="PF05504"/>
    </source>
</evidence>
<evidence type="ECO:0000256" key="5">
    <source>
        <dbReference type="ARBA" id="ARBA00023136"/>
    </source>
</evidence>
<comment type="caution">
    <text evidence="11">The sequence shown here is derived from an EMBL/GenBank/DDBJ whole genome shotgun (WGS) entry which is preliminary data.</text>
</comment>
<evidence type="ECO:0000256" key="1">
    <source>
        <dbReference type="ARBA" id="ARBA00004635"/>
    </source>
</evidence>
<evidence type="ECO:0000259" key="10">
    <source>
        <dbReference type="Pfam" id="PF25198"/>
    </source>
</evidence>
<feature type="domain" description="Spore germination GerAC-like C-terminal" evidence="9">
    <location>
        <begin position="199"/>
        <end position="367"/>
    </location>
</feature>
<keyword evidence="6" id="KW-0564">Palmitate</keyword>
<dbReference type="Pfam" id="PF05504">
    <property type="entry name" value="Spore_GerAC"/>
    <property type="match status" value="1"/>
</dbReference>
<evidence type="ECO:0000256" key="3">
    <source>
        <dbReference type="ARBA" id="ARBA00022544"/>
    </source>
</evidence>
<reference evidence="12" key="1">
    <citation type="journal article" date="2019" name="Int. J. Syst. Evol. Microbiol.">
        <title>The Global Catalogue of Microorganisms (GCM) 10K type strain sequencing project: providing services to taxonomists for standard genome sequencing and annotation.</title>
        <authorList>
            <consortium name="The Broad Institute Genomics Platform"/>
            <consortium name="The Broad Institute Genome Sequencing Center for Infectious Disease"/>
            <person name="Wu L."/>
            <person name="Ma J."/>
        </authorList>
    </citation>
    <scope>NUCLEOTIDE SEQUENCE [LARGE SCALE GENOMIC DNA]</scope>
    <source>
        <strain evidence="12">IBRC-M 10813</strain>
    </source>
</reference>
<dbReference type="InterPro" id="IPR038501">
    <property type="entry name" value="Spore_GerAC_C_sf"/>
</dbReference>
<dbReference type="Pfam" id="PF25198">
    <property type="entry name" value="Spore_GerAC_N"/>
    <property type="match status" value="1"/>
</dbReference>
<keyword evidence="7" id="KW-0449">Lipoprotein</keyword>
<dbReference type="RefSeq" id="WP_380706157.1">
    <property type="nucleotide sequence ID" value="NZ_JBHSAP010000018.1"/>
</dbReference>
<feature type="chain" id="PRO_5047028147" evidence="8">
    <location>
        <begin position="23"/>
        <end position="370"/>
    </location>
</feature>
<feature type="signal peptide" evidence="8">
    <location>
        <begin position="1"/>
        <end position="22"/>
    </location>
</feature>
<sequence>MNKWIRRLLMVMSLLLLPGCWDQDLLKDARLLYALAFDRAPGEKMMQTVTIRDMPTTEQGEPVNEVYSALGDSPRDATDSLARKISGSYRVYKAQVLLLGKSLAKTDIYPYFDVFFRDPKDPINTKVAVVDGKGGDILRMKKVGNQLIGEFLYDQVTSKEQLSVFPEESLQSIRPIMLDPGRDFLLPYIKQEGGEVVAKGSAMFHGHHLTGILAPDETTLYLLALGKQGKVARFTEKVDPGLPSNPANYITIDVAKSKHTLKVKVQPDGKIIADVGLYLKVSVPEYFPNRMADEKQVQRLNQVLSKKLTKKAKKMIRKTQAAHCDALGVGRNLIAYHPEVWKKKKWTRDYPKVQFQTKVKVEIIGSGVIG</sequence>
<protein>
    <submittedName>
        <fullName evidence="11">Ger(X)C family spore germination protein</fullName>
    </submittedName>
</protein>
<comment type="subcellular location">
    <subcellularLocation>
        <location evidence="1">Membrane</location>
        <topology evidence="1">Lipid-anchor</topology>
    </subcellularLocation>
</comment>
<name>A0ABV8JIG6_9BACL</name>
<evidence type="ECO:0000256" key="4">
    <source>
        <dbReference type="ARBA" id="ARBA00022729"/>
    </source>
</evidence>
<dbReference type="NCBIfam" id="TIGR02887">
    <property type="entry name" value="spore_ger_x_C"/>
    <property type="match status" value="1"/>
</dbReference>
<dbReference type="Proteomes" id="UP001595843">
    <property type="component" value="Unassembled WGS sequence"/>
</dbReference>
<proteinExistence type="inferred from homology"/>
<accession>A0ABV8JIG6</accession>
<evidence type="ECO:0000256" key="2">
    <source>
        <dbReference type="ARBA" id="ARBA00007886"/>
    </source>
</evidence>
<evidence type="ECO:0000313" key="12">
    <source>
        <dbReference type="Proteomes" id="UP001595843"/>
    </source>
</evidence>
<evidence type="ECO:0000256" key="6">
    <source>
        <dbReference type="ARBA" id="ARBA00023139"/>
    </source>
</evidence>
<feature type="domain" description="Spore germination protein N-terminal" evidence="10">
    <location>
        <begin position="23"/>
        <end position="190"/>
    </location>
</feature>
<dbReference type="InterPro" id="IPR046953">
    <property type="entry name" value="Spore_GerAC-like_C"/>
</dbReference>
<keyword evidence="4 8" id="KW-0732">Signal</keyword>
<keyword evidence="3" id="KW-0309">Germination</keyword>
<dbReference type="InterPro" id="IPR057336">
    <property type="entry name" value="GerAC_N"/>
</dbReference>
<evidence type="ECO:0000256" key="7">
    <source>
        <dbReference type="ARBA" id="ARBA00023288"/>
    </source>
</evidence>
<evidence type="ECO:0000313" key="11">
    <source>
        <dbReference type="EMBL" id="MFC4078348.1"/>
    </source>
</evidence>
<dbReference type="InterPro" id="IPR008844">
    <property type="entry name" value="Spore_GerAC-like"/>
</dbReference>
<dbReference type="PANTHER" id="PTHR35789">
    <property type="entry name" value="SPORE GERMINATION PROTEIN B3"/>
    <property type="match status" value="1"/>
</dbReference>
<comment type="similarity">
    <text evidence="2">Belongs to the GerABKC lipoprotein family.</text>
</comment>
<dbReference type="EMBL" id="JBHSAP010000018">
    <property type="protein sequence ID" value="MFC4078348.1"/>
    <property type="molecule type" value="Genomic_DNA"/>
</dbReference>
<dbReference type="PANTHER" id="PTHR35789:SF1">
    <property type="entry name" value="SPORE GERMINATION PROTEIN B3"/>
    <property type="match status" value="1"/>
</dbReference>